<evidence type="ECO:0000313" key="2">
    <source>
        <dbReference type="Proteomes" id="UP001230649"/>
    </source>
</evidence>
<proteinExistence type="predicted"/>
<sequence length="729" mass="77370">MIDPLSGTSKPLPPPEILESRVRRPLQFAATFVPPEQLANAKPTPRHREIERVPGVPLDGQPGPGSVSEAKDEIARLLADVKRLNIGATSGDAHRLARPVPSLSAVGSSEWIELRIEALIFDADTTTTVASTLDLGGLGMRVLTDKIADLQDMTRLAKRPVAGYEDPRGKLGIQGGAGRFPGNGQGRQFKRYTSAPVTVGTTTSRPAPVQPTPRAVSGPTQPARPNPRTRSGLSRELSTVSSASSNGGDAFSWSRVPSSSAGSALGEGDSFASTITAVSDMSAGTLVDANEIVESLANAKDKGKGVASVPLSGRLGDSASAVSHFRKMHQIQPPAASGRTFTRSSSAMTTFSPTGPSTAVRRREGVNQKTVSFAHLGVVPPAEEEAQKTRTTSAAWSRSPSGTWNPAAKDSWKGDSRGDVQLILSNNSLTCLPSALFQVTNLVVLALRHNQLTELPAAINELKNLKELNASNNKIKTLPPAILDLENLEQFTFVNTPLERSPDSSQITVYPSGRKLEPLIVHHQGAATLRSLALSVLLSSRLPHNLPPILTSIDWDPAPEERGTRAAVHGLYDAQTLRSRVRCLSDDEASAIIASAKAAYRHSSSSRKHDDGIPNPAFSGPVRGMGEVDDAARNPYFSPCPNPAHGANFTRKIYVGAPAVERIEWTRVSGAGKEVPINWKGCSAGCLAFLEEAALVDEDESDLSDTDVDDDLEAADGFDADVLGGDDPF</sequence>
<gene>
    <name evidence="1" type="ORF">QFC20_000092</name>
</gene>
<dbReference type="Proteomes" id="UP001230649">
    <property type="component" value="Unassembled WGS sequence"/>
</dbReference>
<dbReference type="EMBL" id="JASBWS010000001">
    <property type="protein sequence ID" value="KAJ9117812.1"/>
    <property type="molecule type" value="Genomic_DNA"/>
</dbReference>
<keyword evidence="2" id="KW-1185">Reference proteome</keyword>
<comment type="caution">
    <text evidence="1">The sequence shown here is derived from an EMBL/GenBank/DDBJ whole genome shotgun (WGS) entry which is preliminary data.</text>
</comment>
<accession>A0ACC2X4X8</accession>
<organism evidence="1 2">
    <name type="scientific">Naganishia adeliensis</name>
    <dbReference type="NCBI Taxonomy" id="92952"/>
    <lineage>
        <taxon>Eukaryota</taxon>
        <taxon>Fungi</taxon>
        <taxon>Dikarya</taxon>
        <taxon>Basidiomycota</taxon>
        <taxon>Agaricomycotina</taxon>
        <taxon>Tremellomycetes</taxon>
        <taxon>Filobasidiales</taxon>
        <taxon>Filobasidiaceae</taxon>
        <taxon>Naganishia</taxon>
    </lineage>
</organism>
<reference evidence="1" key="1">
    <citation type="submission" date="2023-04" db="EMBL/GenBank/DDBJ databases">
        <title>Draft Genome sequencing of Naganishia species isolated from polar environments using Oxford Nanopore Technology.</title>
        <authorList>
            <person name="Leo P."/>
            <person name="Venkateswaran K."/>
        </authorList>
    </citation>
    <scope>NUCLEOTIDE SEQUENCE</scope>
    <source>
        <strain evidence="1">MNA-CCFEE 5262</strain>
    </source>
</reference>
<evidence type="ECO:0000313" key="1">
    <source>
        <dbReference type="EMBL" id="KAJ9117812.1"/>
    </source>
</evidence>
<protein>
    <submittedName>
        <fullName evidence="1">Uncharacterized protein</fullName>
    </submittedName>
</protein>
<name>A0ACC2X4X8_9TREE</name>